<dbReference type="SUPFAM" id="SSF54695">
    <property type="entry name" value="POZ domain"/>
    <property type="match status" value="1"/>
</dbReference>
<gene>
    <name evidence="3" type="ORF">EG327_003154</name>
</gene>
<feature type="compositionally biased region" description="Basic residues" evidence="1">
    <location>
        <begin position="444"/>
        <end position="454"/>
    </location>
</feature>
<name>A0A8H3ZE73_VENIN</name>
<protein>
    <recommendedName>
        <fullName evidence="2">BTB domain-containing protein</fullName>
    </recommendedName>
</protein>
<evidence type="ECO:0000313" key="3">
    <source>
        <dbReference type="EMBL" id="KAE9988976.1"/>
    </source>
</evidence>
<feature type="region of interest" description="Disordered" evidence="1">
    <location>
        <begin position="404"/>
        <end position="478"/>
    </location>
</feature>
<feature type="compositionally biased region" description="Basic and acidic residues" evidence="1">
    <location>
        <begin position="357"/>
        <end position="367"/>
    </location>
</feature>
<evidence type="ECO:0000256" key="1">
    <source>
        <dbReference type="SAM" id="MobiDB-lite"/>
    </source>
</evidence>
<dbReference type="Gene3D" id="3.30.710.10">
    <property type="entry name" value="Potassium Channel Kv1.1, Chain A"/>
    <property type="match status" value="1"/>
</dbReference>
<dbReference type="CDD" id="cd18186">
    <property type="entry name" value="BTB_POZ_ZBTB_KLHL-like"/>
    <property type="match status" value="1"/>
</dbReference>
<dbReference type="EMBL" id="WNWR01000203">
    <property type="protein sequence ID" value="KAE9988976.1"/>
    <property type="molecule type" value="Genomic_DNA"/>
</dbReference>
<evidence type="ECO:0000259" key="2">
    <source>
        <dbReference type="PROSITE" id="PS50097"/>
    </source>
</evidence>
<sequence>MSDTSWKSDKFAPIKTAVLRGFDTGEYHDLILECQEYAFQAHKIVVCNQSPWLAKAVKDKVYLPLHSCKRTPDTIIQKKSAAIQLPEENAHVASAMLHYLYAATYSYPPTYHTLSTYLPPSMLFHLHLYTLADTLVSAPLKALAQSSFQESVKKEWSTPIFPDTIKRVYEITNGEDELRDIVVNTAAEHGKELMGKGGAFGVMMGEVAEFGRDVFHVMMGASSVVGVVEVPAVIEKEKMVAYRCPVCPFEFYAKAIGRREIACSGCGVVSEEGEWRGEKGEEIRENGCVVEDVETEVVGEGVEVKVHESVMEPKVDVYTPDGKIEWTDMPVNGERVEDTGIVKTPEAEPQEVVILSRDEAEAKEEASKTNMSDSEMTVEHGLSGEQAEEDVKVPIPEQAQDVVVEGEKEKNVSERADSANGDGVVGSAEVKESAGEIEEAPAFPKKKKGKKGKKSSSAVNALPTSPRATEAQIIGWGS</sequence>
<comment type="caution">
    <text evidence="3">The sequence shown here is derived from an EMBL/GenBank/DDBJ whole genome shotgun (WGS) entry which is preliminary data.</text>
</comment>
<dbReference type="InterPro" id="IPR011333">
    <property type="entry name" value="SKP1/BTB/POZ_sf"/>
</dbReference>
<feature type="domain" description="BTB" evidence="2">
    <location>
        <begin position="28"/>
        <end position="109"/>
    </location>
</feature>
<organism evidence="3 4">
    <name type="scientific">Venturia inaequalis</name>
    <name type="common">Apple scab fungus</name>
    <dbReference type="NCBI Taxonomy" id="5025"/>
    <lineage>
        <taxon>Eukaryota</taxon>
        <taxon>Fungi</taxon>
        <taxon>Dikarya</taxon>
        <taxon>Ascomycota</taxon>
        <taxon>Pezizomycotina</taxon>
        <taxon>Dothideomycetes</taxon>
        <taxon>Pleosporomycetidae</taxon>
        <taxon>Venturiales</taxon>
        <taxon>Venturiaceae</taxon>
        <taxon>Venturia</taxon>
    </lineage>
</organism>
<accession>A0A8H3ZE73</accession>
<feature type="region of interest" description="Disordered" evidence="1">
    <location>
        <begin position="357"/>
        <end position="376"/>
    </location>
</feature>
<feature type="compositionally biased region" description="Polar residues" evidence="1">
    <location>
        <begin position="458"/>
        <end position="467"/>
    </location>
</feature>
<proteinExistence type="predicted"/>
<dbReference type="Proteomes" id="UP000490939">
    <property type="component" value="Unassembled WGS sequence"/>
</dbReference>
<keyword evidence="4" id="KW-1185">Reference proteome</keyword>
<dbReference type="PROSITE" id="PS50097">
    <property type="entry name" value="BTB"/>
    <property type="match status" value="1"/>
</dbReference>
<dbReference type="PANTHER" id="PTHR47843">
    <property type="entry name" value="BTB DOMAIN-CONTAINING PROTEIN-RELATED"/>
    <property type="match status" value="1"/>
</dbReference>
<evidence type="ECO:0000313" key="4">
    <source>
        <dbReference type="Proteomes" id="UP000490939"/>
    </source>
</evidence>
<dbReference type="PANTHER" id="PTHR47843:SF5">
    <property type="entry name" value="BTB_POZ DOMAIN PROTEIN"/>
    <property type="match status" value="1"/>
</dbReference>
<dbReference type="AlphaFoldDB" id="A0A8H3ZE73"/>
<dbReference type="Pfam" id="PF00651">
    <property type="entry name" value="BTB"/>
    <property type="match status" value="1"/>
</dbReference>
<dbReference type="InterPro" id="IPR000210">
    <property type="entry name" value="BTB/POZ_dom"/>
</dbReference>
<reference evidence="3 4" key="1">
    <citation type="submission" date="2019-07" db="EMBL/GenBank/DDBJ databases">
        <title>Venturia inaequalis Genome Resource.</title>
        <authorList>
            <person name="Lichtner F.J."/>
        </authorList>
    </citation>
    <scope>NUCLEOTIDE SEQUENCE [LARGE SCALE GENOMIC DNA]</scope>
    <source>
        <strain evidence="3 4">DMI_063113</strain>
    </source>
</reference>
<feature type="compositionally biased region" description="Basic and acidic residues" evidence="1">
    <location>
        <begin position="405"/>
        <end position="417"/>
    </location>
</feature>